<keyword evidence="5" id="KW-0378">Hydrolase</keyword>
<dbReference type="Pfam" id="PF22562">
    <property type="entry name" value="UBA_7"/>
    <property type="match status" value="1"/>
</dbReference>
<keyword evidence="4" id="KW-0963">Cytoplasm</keyword>
<feature type="compositionally biased region" description="Low complexity" evidence="10">
    <location>
        <begin position="459"/>
        <end position="469"/>
    </location>
</feature>
<dbReference type="FunFam" id="3.40.50.1240:FF:000032">
    <property type="entry name" value="Blast:Protein UBASH3A homolog"/>
    <property type="match status" value="1"/>
</dbReference>
<gene>
    <name evidence="12" type="ORF">TGEB3V08_LOCUS3945</name>
</gene>
<evidence type="ECO:0000256" key="5">
    <source>
        <dbReference type="ARBA" id="ARBA00022801"/>
    </source>
</evidence>
<evidence type="ECO:0000256" key="9">
    <source>
        <dbReference type="PROSITE-ProRule" id="PRU00192"/>
    </source>
</evidence>
<dbReference type="InterPro" id="IPR051710">
    <property type="entry name" value="Phosphatase_SH3-domain"/>
</dbReference>
<evidence type="ECO:0000256" key="1">
    <source>
        <dbReference type="ARBA" id="ARBA00004123"/>
    </source>
</evidence>
<dbReference type="Gene3D" id="3.40.50.1240">
    <property type="entry name" value="Phosphoglycerate mutase-like"/>
    <property type="match status" value="1"/>
</dbReference>
<proteinExistence type="predicted"/>
<dbReference type="EMBL" id="OE840316">
    <property type="protein sequence ID" value="CAD7590073.1"/>
    <property type="molecule type" value="Genomic_DNA"/>
</dbReference>
<feature type="compositionally biased region" description="Basic and acidic residues" evidence="10">
    <location>
        <begin position="471"/>
        <end position="491"/>
    </location>
</feature>
<dbReference type="Gene3D" id="2.30.30.40">
    <property type="entry name" value="SH3 Domains"/>
    <property type="match status" value="1"/>
</dbReference>
<dbReference type="Gene3D" id="1.10.8.10">
    <property type="entry name" value="DNA helicase RuvA subunit, C-terminal domain"/>
    <property type="match status" value="1"/>
</dbReference>
<dbReference type="SUPFAM" id="SSF53254">
    <property type="entry name" value="Phosphoglycerate mutase-like"/>
    <property type="match status" value="1"/>
</dbReference>
<dbReference type="InterPro" id="IPR029033">
    <property type="entry name" value="His_PPase_superfam"/>
</dbReference>
<dbReference type="InterPro" id="IPR001452">
    <property type="entry name" value="SH3_domain"/>
</dbReference>
<dbReference type="PANTHER" id="PTHR16469:SF27">
    <property type="entry name" value="UBIQUITIN-ASSOCIATED AND SH3 DOMAIN-CONTAINING BA-RELATED"/>
    <property type="match status" value="1"/>
</dbReference>
<dbReference type="Pfam" id="PF14604">
    <property type="entry name" value="SH3_9"/>
    <property type="match status" value="1"/>
</dbReference>
<evidence type="ECO:0000256" key="4">
    <source>
        <dbReference type="ARBA" id="ARBA00022490"/>
    </source>
</evidence>
<keyword evidence="6" id="KW-0904">Protein phosphatase</keyword>
<dbReference type="GO" id="GO:0004721">
    <property type="term" value="F:phosphoprotein phosphatase activity"/>
    <property type="evidence" value="ECO:0007669"/>
    <property type="project" value="UniProtKB-KW"/>
</dbReference>
<feature type="region of interest" description="Disordered" evidence="10">
    <location>
        <begin position="440"/>
        <end position="497"/>
    </location>
</feature>
<keyword evidence="7" id="KW-0539">Nucleus</keyword>
<accession>A0A7R9PK13</accession>
<dbReference type="SUPFAM" id="SSF50044">
    <property type="entry name" value="SH3-domain"/>
    <property type="match status" value="1"/>
</dbReference>
<dbReference type="FunFam" id="2.30.30.40:FF:000052">
    <property type="entry name" value="Ubiquitin-associated and SH3 domain-containing protein B"/>
    <property type="match status" value="1"/>
</dbReference>
<evidence type="ECO:0000313" key="12">
    <source>
        <dbReference type="EMBL" id="CAD7590073.1"/>
    </source>
</evidence>
<evidence type="ECO:0000259" key="11">
    <source>
        <dbReference type="PROSITE" id="PS50002"/>
    </source>
</evidence>
<evidence type="ECO:0000256" key="3">
    <source>
        <dbReference type="ARBA" id="ARBA00022443"/>
    </source>
</evidence>
<dbReference type="GO" id="GO:0003993">
    <property type="term" value="F:acid phosphatase activity"/>
    <property type="evidence" value="ECO:0007669"/>
    <property type="project" value="UniProtKB-ARBA"/>
</dbReference>
<evidence type="ECO:0000256" key="10">
    <source>
        <dbReference type="SAM" id="MobiDB-lite"/>
    </source>
</evidence>
<evidence type="ECO:0000256" key="6">
    <source>
        <dbReference type="ARBA" id="ARBA00022912"/>
    </source>
</evidence>
<dbReference type="InterPro" id="IPR015940">
    <property type="entry name" value="UBA"/>
</dbReference>
<dbReference type="AlphaFoldDB" id="A0A7R9PK13"/>
<evidence type="ECO:0000256" key="2">
    <source>
        <dbReference type="ARBA" id="ARBA00004514"/>
    </source>
</evidence>
<evidence type="ECO:0000256" key="7">
    <source>
        <dbReference type="ARBA" id="ARBA00023242"/>
    </source>
</evidence>
<dbReference type="PANTHER" id="PTHR16469">
    <property type="entry name" value="UBIQUITIN-ASSOCIATED AND SH3 DOMAIN-CONTAINING BA-RELATED"/>
    <property type="match status" value="1"/>
</dbReference>
<sequence length="796" mass="88815">MLKLAPTQSRQSGRHVVLRHTEMTSLDATSPPLPTSAFSRACPTVIARSEGRNSSVCLEIILSLPWEIRAMRALPIKTCGGEVERLTLTDPGACIDPGDSNKGGGARKGEKALAATGNRGVQLASDWLLAHVNDPTLDDNSPREYILYACPTGPLLQQLQSFWEQSQTQCGWNGAHNFMPHITLVSFFKVIHYSHKNLLVLVTTSHEYSACYTLHFKSMMVLEYDCPKTWCTAPDECSQQLARTLKHVVELQRVNLEEPLKLETYVSQNFMGVFVAEEHADILKRIAMQYVKEVSNATINLEPHVKSLHLTLAYQFPPAHFPTLKLLVEQLQLDSLASWEVRLYSRDARVSSKQVHKVLYAHNPRESDELELRIGDYIYITADALNSTPDGWVEGTSWLTGCDGYLPANYTERTAESDAWTLHRTVGLSQLGVEQDIEGSGVAPSLQKPPSLGAGEPLSSSKPSDATSDSSEDKTASVYESHVEPLDKPDDAPDLEPITGPRHIFIIRHGERVDFTFGTWIPYCFDEAGGINTISYRFFFPQLVTCEYMRKDLNMPKRVPSRSTGPQGFFKDCPLTNVGVLQATLTGEAMKEAGVEIHHVFCSPSLRCVQTCTGVLTGLGQVEELAMAIEPGLFEWLAWYPDSIPDWMSGKELLAAGHNVREDYKPFVRVEELTDCRESAEQFYMRSFYLVQSVVKCTADVVEIWKVAEILLRFFSGGNILLVGHAATLDVCSRQLVGGVPRTSQEMTRLIQKIPYCSLVSIREAPEEGGWELSDLPFPPVTHSNNMRFDWKVLLT</sequence>
<dbReference type="InterPro" id="IPR009060">
    <property type="entry name" value="UBA-like_sf"/>
</dbReference>
<protein>
    <recommendedName>
        <fullName evidence="8">Protein UBASH3A homolog</fullName>
    </recommendedName>
</protein>
<dbReference type="Pfam" id="PF00300">
    <property type="entry name" value="His_Phos_1"/>
    <property type="match status" value="1"/>
</dbReference>
<dbReference type="CDD" id="cd11791">
    <property type="entry name" value="SH3_UBASH3"/>
    <property type="match status" value="1"/>
</dbReference>
<evidence type="ECO:0000256" key="8">
    <source>
        <dbReference type="ARBA" id="ARBA00083868"/>
    </source>
</evidence>
<name>A0A7R9PK13_TIMGE</name>
<feature type="domain" description="SH3" evidence="11">
    <location>
        <begin position="351"/>
        <end position="416"/>
    </location>
</feature>
<keyword evidence="3 9" id="KW-0728">SH3 domain</keyword>
<dbReference type="SMART" id="SM00326">
    <property type="entry name" value="SH3"/>
    <property type="match status" value="1"/>
</dbReference>
<dbReference type="InterPro" id="IPR013078">
    <property type="entry name" value="His_Pase_superF_clade-1"/>
</dbReference>
<dbReference type="GO" id="GO:0005829">
    <property type="term" value="C:cytosol"/>
    <property type="evidence" value="ECO:0007669"/>
    <property type="project" value="UniProtKB-SubCell"/>
</dbReference>
<dbReference type="PROSITE" id="PS50002">
    <property type="entry name" value="SH3"/>
    <property type="match status" value="1"/>
</dbReference>
<dbReference type="SUPFAM" id="SSF46934">
    <property type="entry name" value="UBA-like"/>
    <property type="match status" value="1"/>
</dbReference>
<dbReference type="GO" id="GO:0005634">
    <property type="term" value="C:nucleus"/>
    <property type="evidence" value="ECO:0007669"/>
    <property type="project" value="UniProtKB-SubCell"/>
</dbReference>
<dbReference type="CDD" id="cd07067">
    <property type="entry name" value="HP_PGM_like"/>
    <property type="match status" value="1"/>
</dbReference>
<comment type="subcellular location">
    <subcellularLocation>
        <location evidence="2">Cytoplasm</location>
        <location evidence="2">Cytosol</location>
    </subcellularLocation>
    <subcellularLocation>
        <location evidence="1">Nucleus</location>
    </subcellularLocation>
</comment>
<organism evidence="12">
    <name type="scientific">Timema genevievae</name>
    <name type="common">Walking stick</name>
    <dbReference type="NCBI Taxonomy" id="629358"/>
    <lineage>
        <taxon>Eukaryota</taxon>
        <taxon>Metazoa</taxon>
        <taxon>Ecdysozoa</taxon>
        <taxon>Arthropoda</taxon>
        <taxon>Hexapoda</taxon>
        <taxon>Insecta</taxon>
        <taxon>Pterygota</taxon>
        <taxon>Neoptera</taxon>
        <taxon>Polyneoptera</taxon>
        <taxon>Phasmatodea</taxon>
        <taxon>Timematodea</taxon>
        <taxon>Timematoidea</taxon>
        <taxon>Timematidae</taxon>
        <taxon>Timema</taxon>
    </lineage>
</organism>
<dbReference type="InterPro" id="IPR036028">
    <property type="entry name" value="SH3-like_dom_sf"/>
</dbReference>
<reference evidence="12" key="1">
    <citation type="submission" date="2020-11" db="EMBL/GenBank/DDBJ databases">
        <authorList>
            <person name="Tran Van P."/>
        </authorList>
    </citation>
    <scope>NUCLEOTIDE SEQUENCE</scope>
</reference>